<accession>A0ABW4XIF4</accession>
<dbReference type="RefSeq" id="WP_345338725.1">
    <property type="nucleotide sequence ID" value="NZ_BAABLI010000007.1"/>
</dbReference>
<dbReference type="PROSITE" id="PS51257">
    <property type="entry name" value="PROKAR_LIPOPROTEIN"/>
    <property type="match status" value="1"/>
</dbReference>
<reference evidence="3" key="1">
    <citation type="journal article" date="2019" name="Int. J. Syst. Evol. Microbiol.">
        <title>The Global Catalogue of Microorganisms (GCM) 10K type strain sequencing project: providing services to taxonomists for standard genome sequencing and annotation.</title>
        <authorList>
            <consortium name="The Broad Institute Genomics Platform"/>
            <consortium name="The Broad Institute Genome Sequencing Center for Infectious Disease"/>
            <person name="Wu L."/>
            <person name="Ma J."/>
        </authorList>
    </citation>
    <scope>NUCLEOTIDE SEQUENCE [LARGE SCALE GENOMIC DNA]</scope>
    <source>
        <strain evidence="3">CGMCC 1.10992</strain>
    </source>
</reference>
<comment type="caution">
    <text evidence="2">The sequence shown here is derived from an EMBL/GenBank/DDBJ whole genome shotgun (WGS) entry which is preliminary data.</text>
</comment>
<organism evidence="2 3">
    <name type="scientific">Corallincola platygyrae</name>
    <dbReference type="NCBI Taxonomy" id="1193278"/>
    <lineage>
        <taxon>Bacteria</taxon>
        <taxon>Pseudomonadati</taxon>
        <taxon>Pseudomonadota</taxon>
        <taxon>Gammaproteobacteria</taxon>
        <taxon>Alteromonadales</taxon>
        <taxon>Psychromonadaceae</taxon>
        <taxon>Corallincola</taxon>
    </lineage>
</organism>
<dbReference type="EMBL" id="JBHUHT010000004">
    <property type="protein sequence ID" value="MFD2094559.1"/>
    <property type="molecule type" value="Genomic_DNA"/>
</dbReference>
<name>A0ABW4XIF4_9GAMM</name>
<keyword evidence="3" id="KW-1185">Reference proteome</keyword>
<dbReference type="Proteomes" id="UP001597380">
    <property type="component" value="Unassembled WGS sequence"/>
</dbReference>
<keyword evidence="1" id="KW-0732">Signal</keyword>
<sequence>MRSNNAVVNLGILGVAMMAGVSCANATSENQLYVEYEQKVASCIASEKQRPSLSYSDVKALPSDVFSVAVFYVKEKRIVDCSSGKELDALAEEIALSGTLSKEQLKYRYLSIGLVDRKKAFDALPEHQRIAFLNAVKGKNLETDIVAIFDQFSE</sequence>
<protein>
    <submittedName>
        <fullName evidence="2">Uncharacterized protein</fullName>
    </submittedName>
</protein>
<proteinExistence type="predicted"/>
<feature type="chain" id="PRO_5045143748" evidence="1">
    <location>
        <begin position="27"/>
        <end position="154"/>
    </location>
</feature>
<evidence type="ECO:0000256" key="1">
    <source>
        <dbReference type="SAM" id="SignalP"/>
    </source>
</evidence>
<evidence type="ECO:0000313" key="2">
    <source>
        <dbReference type="EMBL" id="MFD2094559.1"/>
    </source>
</evidence>
<gene>
    <name evidence="2" type="ORF">ACFSJ3_01055</name>
</gene>
<feature type="signal peptide" evidence="1">
    <location>
        <begin position="1"/>
        <end position="26"/>
    </location>
</feature>
<evidence type="ECO:0000313" key="3">
    <source>
        <dbReference type="Proteomes" id="UP001597380"/>
    </source>
</evidence>